<dbReference type="SUPFAM" id="SSF52540">
    <property type="entry name" value="P-loop containing nucleoside triphosphate hydrolases"/>
    <property type="match status" value="1"/>
</dbReference>
<reference evidence="6 7" key="1">
    <citation type="submission" date="2020-08" db="EMBL/GenBank/DDBJ databases">
        <title>Draft genome sequencing of an Anaerocolumna strain isolated from anoxic soil subjected to BSD treatment.</title>
        <authorList>
            <person name="Uek A."/>
            <person name="Tonouchi A."/>
        </authorList>
    </citation>
    <scope>NUCLEOTIDE SEQUENCE [LARGE SCALE GENOMIC DNA]</scope>
    <source>
        <strain evidence="6 7">CTTW</strain>
    </source>
</reference>
<keyword evidence="2" id="KW-0813">Transport</keyword>
<dbReference type="InterPro" id="IPR003439">
    <property type="entry name" value="ABC_transporter-like_ATP-bd"/>
</dbReference>
<dbReference type="Proteomes" id="UP000515703">
    <property type="component" value="Chromosome"/>
</dbReference>
<keyword evidence="3" id="KW-0547">Nucleotide-binding</keyword>
<feature type="domain" description="ABC transporter" evidence="5">
    <location>
        <begin position="3"/>
        <end position="231"/>
    </location>
</feature>
<dbReference type="PROSITE" id="PS50893">
    <property type="entry name" value="ABC_TRANSPORTER_2"/>
    <property type="match status" value="1"/>
</dbReference>
<dbReference type="GO" id="GO:0016887">
    <property type="term" value="F:ATP hydrolysis activity"/>
    <property type="evidence" value="ECO:0007669"/>
    <property type="project" value="InterPro"/>
</dbReference>
<organism evidence="6 7">
    <name type="scientific">Anaerocolumna chitinilytica</name>
    <dbReference type="NCBI Taxonomy" id="1727145"/>
    <lineage>
        <taxon>Bacteria</taxon>
        <taxon>Bacillati</taxon>
        <taxon>Bacillota</taxon>
        <taxon>Clostridia</taxon>
        <taxon>Lachnospirales</taxon>
        <taxon>Lachnospiraceae</taxon>
        <taxon>Anaerocolumna</taxon>
    </lineage>
</organism>
<evidence type="ECO:0000259" key="5">
    <source>
        <dbReference type="PROSITE" id="PS50893"/>
    </source>
</evidence>
<keyword evidence="4 6" id="KW-0067">ATP-binding</keyword>
<evidence type="ECO:0000313" key="6">
    <source>
        <dbReference type="EMBL" id="BCJ99322.1"/>
    </source>
</evidence>
<keyword evidence="7" id="KW-1185">Reference proteome</keyword>
<dbReference type="InterPro" id="IPR017871">
    <property type="entry name" value="ABC_transporter-like_CS"/>
</dbReference>
<name>A0A7I8DLY1_9FIRM</name>
<dbReference type="SMART" id="SM00382">
    <property type="entry name" value="AAA"/>
    <property type="match status" value="1"/>
</dbReference>
<evidence type="ECO:0000256" key="4">
    <source>
        <dbReference type="ARBA" id="ARBA00022840"/>
    </source>
</evidence>
<protein>
    <submittedName>
        <fullName evidence="6">ABC transporter ATP-binding protein</fullName>
    </submittedName>
</protein>
<dbReference type="Gene3D" id="3.40.50.300">
    <property type="entry name" value="P-loop containing nucleotide triphosphate hydrolases"/>
    <property type="match status" value="1"/>
</dbReference>
<dbReference type="InterPro" id="IPR027417">
    <property type="entry name" value="P-loop_NTPase"/>
</dbReference>
<proteinExistence type="inferred from homology"/>
<dbReference type="PROSITE" id="PS00211">
    <property type="entry name" value="ABC_TRANSPORTER_1"/>
    <property type="match status" value="1"/>
</dbReference>
<gene>
    <name evidence="6" type="ORF">bsdcttw_23630</name>
</gene>
<evidence type="ECO:0000256" key="2">
    <source>
        <dbReference type="ARBA" id="ARBA00022448"/>
    </source>
</evidence>
<reference evidence="6 7" key="2">
    <citation type="submission" date="2020-08" db="EMBL/GenBank/DDBJ databases">
        <authorList>
            <person name="Ueki A."/>
            <person name="Tonouchi A."/>
        </authorList>
    </citation>
    <scope>NUCLEOTIDE SEQUENCE [LARGE SCALE GENOMIC DNA]</scope>
    <source>
        <strain evidence="6 7">CTTW</strain>
    </source>
</reference>
<dbReference type="Pfam" id="PF00005">
    <property type="entry name" value="ABC_tran"/>
    <property type="match status" value="1"/>
</dbReference>
<comment type="similarity">
    <text evidence="1">Belongs to the ABC transporter superfamily.</text>
</comment>
<dbReference type="EMBL" id="AP023368">
    <property type="protein sequence ID" value="BCJ99322.1"/>
    <property type="molecule type" value="Genomic_DNA"/>
</dbReference>
<dbReference type="PANTHER" id="PTHR43335:SF2">
    <property type="entry name" value="ABC TRANSPORTER, ATP-BINDING PROTEIN"/>
    <property type="match status" value="1"/>
</dbReference>
<dbReference type="GO" id="GO:0005524">
    <property type="term" value="F:ATP binding"/>
    <property type="evidence" value="ECO:0007669"/>
    <property type="project" value="UniProtKB-KW"/>
</dbReference>
<evidence type="ECO:0000256" key="3">
    <source>
        <dbReference type="ARBA" id="ARBA00022741"/>
    </source>
</evidence>
<dbReference type="RefSeq" id="WP_185259585.1">
    <property type="nucleotide sequence ID" value="NZ_AP023368.1"/>
</dbReference>
<sequence length="296" mass="33244">MMFSFESVSKNYKNTIALNNFSADLSEGVYALLGPNGAGKSTLMNIISGNINASSGKCLWNGQNIEDLGKKFLNILGYMPQQQNLYHNFTARQFLWYMAALKGLTRRQASDKIDFLLELTHLQKDAHKKLGTFSGGMRQRILIAQSLLNDPQMLILDEPTAGLDPMERVSIRNFISEISLSKIVIFATHVVSDIENIAKEIIFLKQGQLVLKDSPLNILQSMSSKIWQSSIPADELEGIRQKFAVSSVVPQRDGTLCVYVMSESCPKDFSWTAAVPNLESVYLYLFNEDNNENIFR</sequence>
<dbReference type="InterPro" id="IPR003593">
    <property type="entry name" value="AAA+_ATPase"/>
</dbReference>
<dbReference type="AlphaFoldDB" id="A0A7I8DLY1"/>
<dbReference type="KEGG" id="acht:bsdcttw_23630"/>
<evidence type="ECO:0000313" key="7">
    <source>
        <dbReference type="Proteomes" id="UP000515703"/>
    </source>
</evidence>
<evidence type="ECO:0000256" key="1">
    <source>
        <dbReference type="ARBA" id="ARBA00005417"/>
    </source>
</evidence>
<accession>A0A7I8DLY1</accession>
<dbReference type="PANTHER" id="PTHR43335">
    <property type="entry name" value="ABC TRANSPORTER, ATP-BINDING PROTEIN"/>
    <property type="match status" value="1"/>
</dbReference>